<reference evidence="1" key="1">
    <citation type="submission" date="2021-04" db="EMBL/GenBank/DDBJ databases">
        <authorList>
            <person name="Zhang D.-C."/>
        </authorList>
    </citation>
    <scope>NUCLEOTIDE SEQUENCE</scope>
    <source>
        <strain evidence="1">CGMCC 1.15697</strain>
    </source>
</reference>
<dbReference type="EMBL" id="JAGMWN010000001">
    <property type="protein sequence ID" value="MBP5856051.1"/>
    <property type="molecule type" value="Genomic_DNA"/>
</dbReference>
<evidence type="ECO:0000313" key="2">
    <source>
        <dbReference type="Proteomes" id="UP000672602"/>
    </source>
</evidence>
<organism evidence="1 2">
    <name type="scientific">Marivibrio halodurans</name>
    <dbReference type="NCBI Taxonomy" id="2039722"/>
    <lineage>
        <taxon>Bacteria</taxon>
        <taxon>Pseudomonadati</taxon>
        <taxon>Pseudomonadota</taxon>
        <taxon>Alphaproteobacteria</taxon>
        <taxon>Rhodospirillales</taxon>
        <taxon>Rhodospirillaceae</taxon>
        <taxon>Marivibrio</taxon>
    </lineage>
</organism>
<dbReference type="PANTHER" id="PTHR21192">
    <property type="entry name" value="NUCLEAR PROTEIN E3-3"/>
    <property type="match status" value="1"/>
</dbReference>
<dbReference type="InterPro" id="IPR036748">
    <property type="entry name" value="MTH938-like_sf"/>
</dbReference>
<dbReference type="Proteomes" id="UP000672602">
    <property type="component" value="Unassembled WGS sequence"/>
</dbReference>
<keyword evidence="2" id="KW-1185">Reference proteome</keyword>
<dbReference type="PANTHER" id="PTHR21192:SF2">
    <property type="entry name" value="NADH DEHYDROGENASE [UBIQUINONE] 1 ALPHA SUBCOMPLEX ASSEMBLY FACTOR 3"/>
    <property type="match status" value="1"/>
</dbReference>
<protein>
    <submittedName>
        <fullName evidence="1">Mth938-like domain-containing protein</fullName>
    </submittedName>
</protein>
<accession>A0A8J7UZU5</accession>
<gene>
    <name evidence="1" type="ORF">KAJ83_03460</name>
</gene>
<dbReference type="CDD" id="cd00248">
    <property type="entry name" value="Mth938-like"/>
    <property type="match status" value="1"/>
</dbReference>
<name>A0A8J7UZU5_9PROT</name>
<evidence type="ECO:0000313" key="1">
    <source>
        <dbReference type="EMBL" id="MBP5856051.1"/>
    </source>
</evidence>
<proteinExistence type="predicted"/>
<dbReference type="InterPro" id="IPR007523">
    <property type="entry name" value="NDUFAF3/AAMDC"/>
</dbReference>
<comment type="caution">
    <text evidence="1">The sequence shown here is derived from an EMBL/GenBank/DDBJ whole genome shotgun (WGS) entry which is preliminary data.</text>
</comment>
<dbReference type="SUPFAM" id="SSF64076">
    <property type="entry name" value="MTH938-like"/>
    <property type="match status" value="1"/>
</dbReference>
<dbReference type="RefSeq" id="WP_210680602.1">
    <property type="nucleotide sequence ID" value="NZ_JAGMWN010000001.1"/>
</dbReference>
<dbReference type="Pfam" id="PF04430">
    <property type="entry name" value="DUF498"/>
    <property type="match status" value="1"/>
</dbReference>
<dbReference type="Gene3D" id="3.40.1230.10">
    <property type="entry name" value="MTH938-like"/>
    <property type="match status" value="1"/>
</dbReference>
<dbReference type="AlphaFoldDB" id="A0A8J7UZU5"/>
<sequence>MEITPAIPEDRQVIDSYGPGRFKIAKTPYEGPVIVFPMRVAAWTVDRLEVLTLESLAPVLSAEEPVELLLIGTGPSMRLVSSDLRAALKDRGVAVDFMATGAACRTFNVLLAEARPVAAALIPV</sequence>